<dbReference type="Proteomes" id="UP000033558">
    <property type="component" value="Unassembled WGS sequence"/>
</dbReference>
<keyword evidence="2" id="KW-0813">Transport</keyword>
<evidence type="ECO:0000256" key="4">
    <source>
        <dbReference type="ARBA" id="ARBA00022597"/>
    </source>
</evidence>
<comment type="caution">
    <text evidence="10">The sequence shown here is derived from an EMBL/GenBank/DDBJ whole genome shotgun (WGS) entry which is preliminary data.</text>
</comment>
<keyword evidence="3" id="KW-1003">Cell membrane</keyword>
<dbReference type="GO" id="GO:0005886">
    <property type="term" value="C:plasma membrane"/>
    <property type="evidence" value="ECO:0007669"/>
    <property type="project" value="UniProtKB-SubCell"/>
</dbReference>
<dbReference type="HOGENOM" id="CLU_060742_0_1_9"/>
<dbReference type="InterPro" id="IPR050303">
    <property type="entry name" value="GatZ_KbaZ_carbometab"/>
</dbReference>
<evidence type="ECO:0000256" key="5">
    <source>
        <dbReference type="ARBA" id="ARBA00022683"/>
    </source>
</evidence>
<sequence length="272" mass="30176">MVEITRKDLNRSFWRWMFFSHSNYNYERLQSMGVTYALSPILKKLYHNKPDELKEALQRHLQFFNTEPSFGDPILSISIAMEEQKANGQPIPAEMIEGFKTGMMGPLAGVGDTLFQGIIIPILLSFTIPFATEGNIILGPFAYGVLLLGIMLPIAHWLWMKGYYTGRQGILELLHNSLLQKVMMFAQILGAVVIGALTAKFVTVSTPLAIPLGRTSLNVQKKVLDELSLGILPLAVTLATYWMLKKKLKPTTVLLILIVGAAVLGAFGIIKA</sequence>
<organism evidence="10 11">
    <name type="scientific">Bombilactobacillus mellifer</name>
    <dbReference type="NCBI Taxonomy" id="1218492"/>
    <lineage>
        <taxon>Bacteria</taxon>
        <taxon>Bacillati</taxon>
        <taxon>Bacillota</taxon>
        <taxon>Bacilli</taxon>
        <taxon>Lactobacillales</taxon>
        <taxon>Lactobacillaceae</taxon>
        <taxon>Bombilactobacillus</taxon>
    </lineage>
</organism>
<dbReference type="STRING" id="1218492.JG30_15450"/>
<evidence type="ECO:0000313" key="11">
    <source>
        <dbReference type="Proteomes" id="UP000033558"/>
    </source>
</evidence>
<reference evidence="10 11" key="1">
    <citation type="submission" date="2015-01" db="EMBL/GenBank/DDBJ databases">
        <title>Comparative genomics of the lactic acid bacteria isolated from the honey bee gut.</title>
        <authorList>
            <person name="Ellegaard K.M."/>
            <person name="Tamarit D."/>
            <person name="Javelind E."/>
            <person name="Olofsson T."/>
            <person name="Andersson S.G."/>
            <person name="Vasquez A."/>
        </authorList>
    </citation>
    <scope>NUCLEOTIDE SEQUENCE [LARGE SCALE GENOMIC DNA]</scope>
    <source>
        <strain evidence="10 11">Bin4</strain>
    </source>
</reference>
<feature type="transmembrane region" description="Helical" evidence="9">
    <location>
        <begin position="113"/>
        <end position="131"/>
    </location>
</feature>
<keyword evidence="11" id="KW-1185">Reference proteome</keyword>
<evidence type="ECO:0000256" key="1">
    <source>
        <dbReference type="ARBA" id="ARBA00004651"/>
    </source>
</evidence>
<dbReference type="Pfam" id="PF03613">
    <property type="entry name" value="EIID-AGA"/>
    <property type="match status" value="1"/>
</dbReference>
<evidence type="ECO:0000256" key="3">
    <source>
        <dbReference type="ARBA" id="ARBA00022475"/>
    </source>
</evidence>
<feature type="transmembrane region" description="Helical" evidence="9">
    <location>
        <begin position="227"/>
        <end position="244"/>
    </location>
</feature>
<feature type="transmembrane region" description="Helical" evidence="9">
    <location>
        <begin position="137"/>
        <end position="160"/>
    </location>
</feature>
<dbReference type="AlphaFoldDB" id="A0A0F4LNN0"/>
<evidence type="ECO:0000256" key="9">
    <source>
        <dbReference type="SAM" id="Phobius"/>
    </source>
</evidence>
<dbReference type="RefSeq" id="WP_046317751.1">
    <property type="nucleotide sequence ID" value="NZ_JAMBJK010000022.1"/>
</dbReference>
<dbReference type="GO" id="GO:0009401">
    <property type="term" value="P:phosphoenolpyruvate-dependent sugar phosphotransferase system"/>
    <property type="evidence" value="ECO:0007669"/>
    <property type="project" value="UniProtKB-KW"/>
</dbReference>
<feature type="transmembrane region" description="Helical" evidence="9">
    <location>
        <begin position="181"/>
        <end position="202"/>
    </location>
</feature>
<comment type="subcellular location">
    <subcellularLocation>
        <location evidence="1">Cell membrane</location>
        <topology evidence="1">Multi-pass membrane protein</topology>
    </subcellularLocation>
</comment>
<keyword evidence="8 9" id="KW-0472">Membrane</keyword>
<keyword evidence="4" id="KW-0762">Sugar transport</keyword>
<feature type="transmembrane region" description="Helical" evidence="9">
    <location>
        <begin position="251"/>
        <end position="270"/>
    </location>
</feature>
<dbReference type="PANTHER" id="PTHR32502">
    <property type="entry name" value="N-ACETYLGALACTOSAMINE PERMEASE II COMPONENT-RELATED"/>
    <property type="match status" value="1"/>
</dbReference>
<gene>
    <name evidence="10" type="ORF">JG30_15450</name>
</gene>
<evidence type="ECO:0000256" key="6">
    <source>
        <dbReference type="ARBA" id="ARBA00022692"/>
    </source>
</evidence>
<accession>A0A0F4LNN0</accession>
<dbReference type="EMBL" id="JXJQ01000011">
    <property type="protein sequence ID" value="KJY60422.1"/>
    <property type="molecule type" value="Genomic_DNA"/>
</dbReference>
<protein>
    <submittedName>
        <fullName evidence="10">PTS Man IID</fullName>
    </submittedName>
</protein>
<name>A0A0F4LNN0_9LACO</name>
<keyword evidence="7 9" id="KW-1133">Transmembrane helix</keyword>
<dbReference type="PATRIC" id="fig|1218492.5.peg.1601"/>
<dbReference type="OrthoDB" id="9795582at2"/>
<proteinExistence type="predicted"/>
<keyword evidence="5" id="KW-0598">Phosphotransferase system</keyword>
<dbReference type="PROSITE" id="PS51108">
    <property type="entry name" value="PTS_EIID"/>
    <property type="match status" value="1"/>
</dbReference>
<dbReference type="PANTHER" id="PTHR32502:SF5">
    <property type="entry name" value="N-ACETYLGALACTOSAMINE PERMEASE IID COMPONENT-RELATED"/>
    <property type="match status" value="1"/>
</dbReference>
<dbReference type="InterPro" id="IPR004704">
    <property type="entry name" value="PTS_IID_man"/>
</dbReference>
<evidence type="ECO:0000256" key="8">
    <source>
        <dbReference type="ARBA" id="ARBA00023136"/>
    </source>
</evidence>
<evidence type="ECO:0000256" key="7">
    <source>
        <dbReference type="ARBA" id="ARBA00022989"/>
    </source>
</evidence>
<keyword evidence="6 9" id="KW-0812">Transmembrane</keyword>
<evidence type="ECO:0000313" key="10">
    <source>
        <dbReference type="EMBL" id="KJY60422.1"/>
    </source>
</evidence>
<evidence type="ECO:0000256" key="2">
    <source>
        <dbReference type="ARBA" id="ARBA00022448"/>
    </source>
</evidence>